<dbReference type="GO" id="GO:0016020">
    <property type="term" value="C:membrane"/>
    <property type="evidence" value="ECO:0007669"/>
    <property type="project" value="UniProtKB-SubCell"/>
</dbReference>
<reference evidence="14" key="1">
    <citation type="journal article" date="2014" name="Int. J. Syst. Evol. Microbiol.">
        <title>Complete genome of a new Firmicutes species belonging to the dominant human colonic microbiota ('Ruminococcus bicirculans') reveals two chromosomes and a selective capacity to utilize plant glucans.</title>
        <authorList>
            <consortium name="NISC Comparative Sequencing Program"/>
            <person name="Wegmann U."/>
            <person name="Louis P."/>
            <person name="Goesmann A."/>
            <person name="Henrissat B."/>
            <person name="Duncan S.H."/>
            <person name="Flint H.J."/>
        </authorList>
    </citation>
    <scope>NUCLEOTIDE SEQUENCE</scope>
    <source>
        <strain evidence="14">NBRC 107710</strain>
    </source>
</reference>
<evidence type="ECO:0000256" key="4">
    <source>
        <dbReference type="ARBA" id="ARBA00022670"/>
    </source>
</evidence>
<feature type="transmembrane region" description="Helical" evidence="12">
    <location>
        <begin position="91"/>
        <end position="111"/>
    </location>
</feature>
<reference evidence="15 16" key="3">
    <citation type="submission" date="2020-08" db="EMBL/GenBank/DDBJ databases">
        <title>Genomic Encyclopedia of Type Strains, Phase IV (KMG-IV): sequencing the most valuable type-strain genomes for metagenomic binning, comparative biology and taxonomic classification.</title>
        <authorList>
            <person name="Goeker M."/>
        </authorList>
    </citation>
    <scope>NUCLEOTIDE SEQUENCE [LARGE SCALE GENOMIC DNA]</scope>
    <source>
        <strain evidence="15 16">DSM 24105</strain>
    </source>
</reference>
<sequence>MKLLLLLLGALKLGKVATTGGTMLLSVAAYALVWGWRYAAGFVALLFAHEMGHFVAARQRNLDVGAPAFIPFVGAWIALKETPIDAETEAYVAVAGPFVGTLAAFAVYFVARAEDSTLLLAIAYSGFFLNLFNLLPVSPLDGGRITAIVSPRIWLIGAPMMMALMLYQPSPVLVLVAIVAVPQLIAAWNYDANAPENRAYYGVAAQTKAEYAALYLALAALLALMTYNVHEMLGHVHTARV</sequence>
<dbReference type="Pfam" id="PF02163">
    <property type="entry name" value="Peptidase_M50"/>
    <property type="match status" value="1"/>
</dbReference>
<comment type="cofactor">
    <cofactor evidence="1">
        <name>Zn(2+)</name>
        <dbReference type="ChEBI" id="CHEBI:29105"/>
    </cofactor>
</comment>
<dbReference type="Proteomes" id="UP001156881">
    <property type="component" value="Unassembled WGS sequence"/>
</dbReference>
<dbReference type="PANTHER" id="PTHR39188">
    <property type="entry name" value="MEMBRANE-ASSOCIATED ZINC METALLOPROTEASE M50B"/>
    <property type="match status" value="1"/>
</dbReference>
<dbReference type="EMBL" id="JACIDN010000004">
    <property type="protein sequence ID" value="MBB3902885.1"/>
    <property type="molecule type" value="Genomic_DNA"/>
</dbReference>
<name>A0A7W6F710_9HYPH</name>
<feature type="domain" description="Peptidase M50" evidence="13">
    <location>
        <begin position="39"/>
        <end position="111"/>
    </location>
</feature>
<evidence type="ECO:0000313" key="15">
    <source>
        <dbReference type="EMBL" id="MBB3902885.1"/>
    </source>
</evidence>
<evidence type="ECO:0000256" key="9">
    <source>
        <dbReference type="ARBA" id="ARBA00022989"/>
    </source>
</evidence>
<evidence type="ECO:0000259" key="13">
    <source>
        <dbReference type="Pfam" id="PF02163"/>
    </source>
</evidence>
<evidence type="ECO:0000256" key="2">
    <source>
        <dbReference type="ARBA" id="ARBA00004141"/>
    </source>
</evidence>
<evidence type="ECO:0000313" key="14">
    <source>
        <dbReference type="EMBL" id="GLS43812.1"/>
    </source>
</evidence>
<keyword evidence="9 12" id="KW-1133">Transmembrane helix</keyword>
<dbReference type="GO" id="GO:0046872">
    <property type="term" value="F:metal ion binding"/>
    <property type="evidence" value="ECO:0007669"/>
    <property type="project" value="UniProtKB-KW"/>
</dbReference>
<dbReference type="CDD" id="cd06160">
    <property type="entry name" value="S2P-M50_like_2"/>
    <property type="match status" value="1"/>
</dbReference>
<evidence type="ECO:0000256" key="1">
    <source>
        <dbReference type="ARBA" id="ARBA00001947"/>
    </source>
</evidence>
<keyword evidence="11 12" id="KW-0472">Membrane</keyword>
<proteinExistence type="inferred from homology"/>
<evidence type="ECO:0000256" key="12">
    <source>
        <dbReference type="SAM" id="Phobius"/>
    </source>
</evidence>
<keyword evidence="6" id="KW-0479">Metal-binding</keyword>
<feature type="transmembrane region" description="Helical" evidence="12">
    <location>
        <begin position="118"/>
        <end position="135"/>
    </location>
</feature>
<keyword evidence="7" id="KW-0378">Hydrolase</keyword>
<feature type="transmembrane region" description="Helical" evidence="12">
    <location>
        <begin position="172"/>
        <end position="191"/>
    </location>
</feature>
<evidence type="ECO:0000256" key="7">
    <source>
        <dbReference type="ARBA" id="ARBA00022801"/>
    </source>
</evidence>
<evidence type="ECO:0000256" key="8">
    <source>
        <dbReference type="ARBA" id="ARBA00022833"/>
    </source>
</evidence>
<dbReference type="InterPro" id="IPR008915">
    <property type="entry name" value="Peptidase_M50"/>
</dbReference>
<comment type="caution">
    <text evidence="15">The sequence shown here is derived from an EMBL/GenBank/DDBJ whole genome shotgun (WGS) entry which is preliminary data.</text>
</comment>
<evidence type="ECO:0000256" key="10">
    <source>
        <dbReference type="ARBA" id="ARBA00023049"/>
    </source>
</evidence>
<feature type="transmembrane region" description="Helical" evidence="12">
    <location>
        <begin position="61"/>
        <end position="79"/>
    </location>
</feature>
<evidence type="ECO:0000313" key="17">
    <source>
        <dbReference type="Proteomes" id="UP001156881"/>
    </source>
</evidence>
<evidence type="ECO:0000256" key="11">
    <source>
        <dbReference type="ARBA" id="ARBA00023136"/>
    </source>
</evidence>
<gene>
    <name evidence="14" type="ORF">GCM10007884_17970</name>
    <name evidence="15" type="ORF">GGR33_002387</name>
</gene>
<dbReference type="RefSeq" id="WP_183505328.1">
    <property type="nucleotide sequence ID" value="NZ_BSPG01000007.1"/>
</dbReference>
<dbReference type="PANTHER" id="PTHR39188:SF3">
    <property type="entry name" value="STAGE IV SPORULATION PROTEIN FB"/>
    <property type="match status" value="1"/>
</dbReference>
<keyword evidence="8" id="KW-0862">Zinc</keyword>
<accession>A0A7W6F710</accession>
<keyword evidence="5 12" id="KW-0812">Transmembrane</keyword>
<evidence type="ECO:0000256" key="5">
    <source>
        <dbReference type="ARBA" id="ARBA00022692"/>
    </source>
</evidence>
<keyword evidence="17" id="KW-1185">Reference proteome</keyword>
<dbReference type="EMBL" id="BSPG01000007">
    <property type="protein sequence ID" value="GLS43812.1"/>
    <property type="molecule type" value="Genomic_DNA"/>
</dbReference>
<dbReference type="Proteomes" id="UP000517759">
    <property type="component" value="Unassembled WGS sequence"/>
</dbReference>
<comment type="similarity">
    <text evidence="3">Belongs to the peptidase M50B family.</text>
</comment>
<feature type="transmembrane region" description="Helical" evidence="12">
    <location>
        <begin position="211"/>
        <end position="230"/>
    </location>
</feature>
<dbReference type="GO" id="GO:0006508">
    <property type="term" value="P:proteolysis"/>
    <property type="evidence" value="ECO:0007669"/>
    <property type="project" value="UniProtKB-KW"/>
</dbReference>
<dbReference type="AlphaFoldDB" id="A0A7W6F710"/>
<comment type="subcellular location">
    <subcellularLocation>
        <location evidence="2">Membrane</location>
        <topology evidence="2">Multi-pass membrane protein</topology>
    </subcellularLocation>
</comment>
<keyword evidence="4 15" id="KW-0645">Protease</keyword>
<evidence type="ECO:0000256" key="6">
    <source>
        <dbReference type="ARBA" id="ARBA00022723"/>
    </source>
</evidence>
<reference evidence="14" key="4">
    <citation type="submission" date="2023-01" db="EMBL/GenBank/DDBJ databases">
        <title>Draft genome sequence of Methylobacterium brachythecii strain NBRC 107710.</title>
        <authorList>
            <person name="Sun Q."/>
            <person name="Mori K."/>
        </authorList>
    </citation>
    <scope>NUCLEOTIDE SEQUENCE</scope>
    <source>
        <strain evidence="14">NBRC 107710</strain>
    </source>
</reference>
<keyword evidence="10" id="KW-0482">Metalloprotease</keyword>
<evidence type="ECO:0000313" key="16">
    <source>
        <dbReference type="Proteomes" id="UP000517759"/>
    </source>
</evidence>
<reference evidence="17" key="2">
    <citation type="journal article" date="2019" name="Int. J. Syst. Evol. Microbiol.">
        <title>The Global Catalogue of Microorganisms (GCM) 10K type strain sequencing project: providing services to taxonomists for standard genome sequencing and annotation.</title>
        <authorList>
            <consortium name="The Broad Institute Genomics Platform"/>
            <consortium name="The Broad Institute Genome Sequencing Center for Infectious Disease"/>
            <person name="Wu L."/>
            <person name="Ma J."/>
        </authorList>
    </citation>
    <scope>NUCLEOTIDE SEQUENCE [LARGE SCALE GENOMIC DNA]</scope>
    <source>
        <strain evidence="17">NBRC 107710</strain>
    </source>
</reference>
<feature type="transmembrane region" description="Helical" evidence="12">
    <location>
        <begin position="28"/>
        <end position="49"/>
    </location>
</feature>
<dbReference type="GO" id="GO:0008237">
    <property type="term" value="F:metallopeptidase activity"/>
    <property type="evidence" value="ECO:0007669"/>
    <property type="project" value="UniProtKB-KW"/>
</dbReference>
<protein>
    <submittedName>
        <fullName evidence="15">Zn-dependent protease</fullName>
    </submittedName>
</protein>
<evidence type="ECO:0000256" key="3">
    <source>
        <dbReference type="ARBA" id="ARBA00007931"/>
    </source>
</evidence>
<organism evidence="15 16">
    <name type="scientific">Methylobacterium brachythecii</name>
    <dbReference type="NCBI Taxonomy" id="1176177"/>
    <lineage>
        <taxon>Bacteria</taxon>
        <taxon>Pseudomonadati</taxon>
        <taxon>Pseudomonadota</taxon>
        <taxon>Alphaproteobacteria</taxon>
        <taxon>Hyphomicrobiales</taxon>
        <taxon>Methylobacteriaceae</taxon>
        <taxon>Methylobacterium</taxon>
    </lineage>
</organism>